<dbReference type="AlphaFoldDB" id="A0A6J4NB36"/>
<gene>
    <name evidence="2" type="ORF">AVDCRST_MAG84-5177</name>
</gene>
<protein>
    <submittedName>
        <fullName evidence="2">Uncharacterized protein</fullName>
    </submittedName>
</protein>
<feature type="region of interest" description="Disordered" evidence="1">
    <location>
        <begin position="23"/>
        <end position="46"/>
    </location>
</feature>
<feature type="non-terminal residue" evidence="2">
    <location>
        <position position="1"/>
    </location>
</feature>
<evidence type="ECO:0000313" key="2">
    <source>
        <dbReference type="EMBL" id="CAA9382593.1"/>
    </source>
</evidence>
<evidence type="ECO:0000256" key="1">
    <source>
        <dbReference type="SAM" id="MobiDB-lite"/>
    </source>
</evidence>
<sequence length="61" mass="7380">EKIRIFATERRRSRLVAPRNLRRGNSRRQIPRRCSHSAPQHRHRNSRYPYFLRRSAAAESP</sequence>
<reference evidence="2" key="1">
    <citation type="submission" date="2020-02" db="EMBL/GenBank/DDBJ databases">
        <authorList>
            <person name="Meier V. D."/>
        </authorList>
    </citation>
    <scope>NUCLEOTIDE SEQUENCE</scope>
    <source>
        <strain evidence="2">AVDCRST_MAG84</strain>
    </source>
</reference>
<proteinExistence type="predicted"/>
<feature type="non-terminal residue" evidence="2">
    <location>
        <position position="61"/>
    </location>
</feature>
<organism evidence="2">
    <name type="scientific">uncultured Microcoleus sp</name>
    <dbReference type="NCBI Taxonomy" id="259945"/>
    <lineage>
        <taxon>Bacteria</taxon>
        <taxon>Bacillati</taxon>
        <taxon>Cyanobacteriota</taxon>
        <taxon>Cyanophyceae</taxon>
        <taxon>Oscillatoriophycideae</taxon>
        <taxon>Oscillatoriales</taxon>
        <taxon>Microcoleaceae</taxon>
        <taxon>Microcoleus</taxon>
        <taxon>environmental samples</taxon>
    </lineage>
</organism>
<dbReference type="EMBL" id="CADCTZ010001161">
    <property type="protein sequence ID" value="CAA9382593.1"/>
    <property type="molecule type" value="Genomic_DNA"/>
</dbReference>
<accession>A0A6J4NB36</accession>
<name>A0A6J4NB36_9CYAN</name>